<comment type="caution">
    <text evidence="2">The sequence shown here is derived from an EMBL/GenBank/DDBJ whole genome shotgun (WGS) entry which is preliminary data.</text>
</comment>
<evidence type="ECO:0000313" key="2">
    <source>
        <dbReference type="EMBL" id="EDP97517.1"/>
    </source>
</evidence>
<dbReference type="Gene3D" id="1.20.1260.10">
    <property type="match status" value="1"/>
</dbReference>
<feature type="domain" description="DUF2383" evidence="1">
    <location>
        <begin position="8"/>
        <end position="116"/>
    </location>
</feature>
<evidence type="ECO:0000313" key="3">
    <source>
        <dbReference type="Proteomes" id="UP000002945"/>
    </source>
</evidence>
<dbReference type="InterPro" id="IPR012347">
    <property type="entry name" value="Ferritin-like"/>
</dbReference>
<dbReference type="AlphaFoldDB" id="A9DPT7"/>
<dbReference type="Pfam" id="PF09537">
    <property type="entry name" value="DUF2383"/>
    <property type="match status" value="1"/>
</dbReference>
<dbReference type="HOGENOM" id="CLU_114531_1_0_10"/>
<sequence length="151" mass="17109">MKTYTKEVADKLNVILEKNYDAKEGYKTAAGNVESPILTSFFNRKATQRKEFADQLKSELKKLAQEPEESGSIAGALHRTWMNTKALFSSNNEEAMLEEAMRGEKASLEDYDDVLNSELYIPESLYKLLADQKSAIAYDTVTIKRLEDIQS</sequence>
<dbReference type="InterPro" id="IPR009078">
    <property type="entry name" value="Ferritin-like_SF"/>
</dbReference>
<keyword evidence="3" id="KW-1185">Reference proteome</keyword>
<protein>
    <recommendedName>
        <fullName evidence="1">DUF2383 domain-containing protein</fullName>
    </recommendedName>
</protein>
<dbReference type="PIRSF" id="PIRSF029477">
    <property type="entry name" value="UCP029477"/>
    <property type="match status" value="1"/>
</dbReference>
<dbReference type="InterPro" id="IPR016920">
    <property type="entry name" value="UCP029477"/>
</dbReference>
<reference evidence="2 3" key="1">
    <citation type="journal article" date="2011" name="J. Bacteriol.">
        <title>Genome sequence of the algicidal bacterium Kordia algicida OT-1.</title>
        <authorList>
            <person name="Lee H.S."/>
            <person name="Kang S.G."/>
            <person name="Kwon K.K."/>
            <person name="Lee J.H."/>
            <person name="Kim S.J."/>
        </authorList>
    </citation>
    <scope>NUCLEOTIDE SEQUENCE [LARGE SCALE GENOMIC DNA]</scope>
    <source>
        <strain evidence="2 3">OT-1</strain>
    </source>
</reference>
<name>A9DPT7_9FLAO</name>
<dbReference type="Proteomes" id="UP000002945">
    <property type="component" value="Unassembled WGS sequence"/>
</dbReference>
<dbReference type="InterPro" id="IPR019052">
    <property type="entry name" value="DUF2383"/>
</dbReference>
<organism evidence="2 3">
    <name type="scientific">Kordia algicida OT-1</name>
    <dbReference type="NCBI Taxonomy" id="391587"/>
    <lineage>
        <taxon>Bacteria</taxon>
        <taxon>Pseudomonadati</taxon>
        <taxon>Bacteroidota</taxon>
        <taxon>Flavobacteriia</taxon>
        <taxon>Flavobacteriales</taxon>
        <taxon>Flavobacteriaceae</taxon>
        <taxon>Kordia</taxon>
    </lineage>
</organism>
<dbReference type="RefSeq" id="WP_007096565.1">
    <property type="nucleotide sequence ID" value="NZ_CP142125.1"/>
</dbReference>
<dbReference type="OrthoDB" id="282393at2"/>
<dbReference type="SUPFAM" id="SSF47240">
    <property type="entry name" value="Ferritin-like"/>
    <property type="match status" value="1"/>
</dbReference>
<dbReference type="InterPro" id="IPR011971">
    <property type="entry name" value="CHP02284"/>
</dbReference>
<dbReference type="EMBL" id="ABIB01000002">
    <property type="protein sequence ID" value="EDP97517.1"/>
    <property type="molecule type" value="Genomic_DNA"/>
</dbReference>
<gene>
    <name evidence="2" type="ORF">KAOT1_20182</name>
</gene>
<dbReference type="NCBIfam" id="TIGR02284">
    <property type="entry name" value="PA2169 family four-helix-bundle protein"/>
    <property type="match status" value="1"/>
</dbReference>
<accession>A9DPT7</accession>
<proteinExistence type="predicted"/>
<dbReference type="STRING" id="391587.KAOT1_20182"/>
<evidence type="ECO:0000259" key="1">
    <source>
        <dbReference type="Pfam" id="PF09537"/>
    </source>
</evidence>
<dbReference type="eggNOG" id="COG1633">
    <property type="taxonomic scope" value="Bacteria"/>
</dbReference>